<name>A0A0A9CYT5_ARUDO</name>
<reference evidence="1" key="1">
    <citation type="submission" date="2014-09" db="EMBL/GenBank/DDBJ databases">
        <authorList>
            <person name="Magalhaes I.L.F."/>
            <person name="Oliveira U."/>
            <person name="Santos F.R."/>
            <person name="Vidigal T.H.D.A."/>
            <person name="Brescovit A.D."/>
            <person name="Santos A.J."/>
        </authorList>
    </citation>
    <scope>NUCLEOTIDE SEQUENCE</scope>
    <source>
        <tissue evidence="1">Shoot tissue taken approximately 20 cm above the soil surface</tissue>
    </source>
</reference>
<organism evidence="1">
    <name type="scientific">Arundo donax</name>
    <name type="common">Giant reed</name>
    <name type="synonym">Donax arundinaceus</name>
    <dbReference type="NCBI Taxonomy" id="35708"/>
    <lineage>
        <taxon>Eukaryota</taxon>
        <taxon>Viridiplantae</taxon>
        <taxon>Streptophyta</taxon>
        <taxon>Embryophyta</taxon>
        <taxon>Tracheophyta</taxon>
        <taxon>Spermatophyta</taxon>
        <taxon>Magnoliopsida</taxon>
        <taxon>Liliopsida</taxon>
        <taxon>Poales</taxon>
        <taxon>Poaceae</taxon>
        <taxon>PACMAD clade</taxon>
        <taxon>Arundinoideae</taxon>
        <taxon>Arundineae</taxon>
        <taxon>Arundo</taxon>
    </lineage>
</organism>
<accession>A0A0A9CYT5</accession>
<dbReference type="AlphaFoldDB" id="A0A0A9CYT5"/>
<reference evidence="1" key="2">
    <citation type="journal article" date="2015" name="Data Brief">
        <title>Shoot transcriptome of the giant reed, Arundo donax.</title>
        <authorList>
            <person name="Barrero R.A."/>
            <person name="Guerrero F.D."/>
            <person name="Moolhuijzen P."/>
            <person name="Goolsby J.A."/>
            <person name="Tidwell J."/>
            <person name="Bellgard S.E."/>
            <person name="Bellgard M.I."/>
        </authorList>
    </citation>
    <scope>NUCLEOTIDE SEQUENCE</scope>
    <source>
        <tissue evidence="1">Shoot tissue taken approximately 20 cm above the soil surface</tissue>
    </source>
</reference>
<proteinExistence type="predicted"/>
<dbReference type="EMBL" id="GBRH01221278">
    <property type="protein sequence ID" value="JAD76617.1"/>
    <property type="molecule type" value="Transcribed_RNA"/>
</dbReference>
<sequence>MAFSPFSCLATDNFNREVLCGNNFVMTFSRSSKLLSVQSSGSISPSSSAP</sequence>
<protein>
    <submittedName>
        <fullName evidence="1">Uncharacterized protein</fullName>
    </submittedName>
</protein>
<evidence type="ECO:0000313" key="1">
    <source>
        <dbReference type="EMBL" id="JAD76617.1"/>
    </source>
</evidence>